<evidence type="ECO:0000256" key="2">
    <source>
        <dbReference type="PIRSR" id="PIRSR600246-2"/>
    </source>
</evidence>
<protein>
    <recommendedName>
        <fullName evidence="5">BZIP domain-containing protein</fullName>
    </recommendedName>
</protein>
<feature type="compositionally biased region" description="Polar residues" evidence="4">
    <location>
        <begin position="21"/>
        <end position="34"/>
    </location>
</feature>
<feature type="compositionally biased region" description="Basic and acidic residues" evidence="4">
    <location>
        <begin position="464"/>
        <end position="475"/>
    </location>
</feature>
<dbReference type="Gene3D" id="3.60.20.30">
    <property type="entry name" value="(Glycosyl)asparaginase"/>
    <property type="match status" value="1"/>
</dbReference>
<dbReference type="HOGENOM" id="CLU_282716_0_0_1"/>
<evidence type="ECO:0000256" key="1">
    <source>
        <dbReference type="PIRSR" id="PIRSR600246-1"/>
    </source>
</evidence>
<dbReference type="OrthoDB" id="2262349at2759"/>
<dbReference type="GO" id="GO:0003700">
    <property type="term" value="F:DNA-binding transcription factor activity"/>
    <property type="evidence" value="ECO:0007669"/>
    <property type="project" value="InterPro"/>
</dbReference>
<reference evidence="6 7" key="1">
    <citation type="journal article" date="2014" name="BMC Genomics">
        <title>Comparative genome sequencing reveals chemotype-specific gene clusters in the toxigenic black mold Stachybotrys.</title>
        <authorList>
            <person name="Semeiks J."/>
            <person name="Borek D."/>
            <person name="Otwinowski Z."/>
            <person name="Grishin N.V."/>
        </authorList>
    </citation>
    <scope>NUCLEOTIDE SEQUENCE [LARGE SCALE GENOMIC DNA]</scope>
    <source>
        <strain evidence="7">CBS 109288 / IBT 7711</strain>
    </source>
</reference>
<dbReference type="PANTHER" id="PTHR40618">
    <property type="entry name" value="B-ZIP TRANSCRIPTION FACTOR (EUROFUNG)-RELATED"/>
    <property type="match status" value="1"/>
</dbReference>
<dbReference type="PANTHER" id="PTHR40618:SF1">
    <property type="entry name" value="B-ZIP TRANSCRIPTION FACTOR (EUROFUNG)"/>
    <property type="match status" value="1"/>
</dbReference>
<organism evidence="6 7">
    <name type="scientific">Stachybotrys chartarum (strain CBS 109288 / IBT 7711)</name>
    <name type="common">Toxic black mold</name>
    <name type="synonym">Stilbospora chartarum</name>
    <dbReference type="NCBI Taxonomy" id="1280523"/>
    <lineage>
        <taxon>Eukaryota</taxon>
        <taxon>Fungi</taxon>
        <taxon>Dikarya</taxon>
        <taxon>Ascomycota</taxon>
        <taxon>Pezizomycotina</taxon>
        <taxon>Sordariomycetes</taxon>
        <taxon>Hypocreomycetidae</taxon>
        <taxon>Hypocreales</taxon>
        <taxon>Stachybotryaceae</taxon>
        <taxon>Stachybotrys</taxon>
    </lineage>
</organism>
<dbReference type="Proteomes" id="UP000028045">
    <property type="component" value="Unassembled WGS sequence"/>
</dbReference>
<feature type="compositionally biased region" description="Polar residues" evidence="4">
    <location>
        <begin position="182"/>
        <end position="192"/>
    </location>
</feature>
<dbReference type="InterPro" id="IPR004827">
    <property type="entry name" value="bZIP"/>
</dbReference>
<dbReference type="AlphaFoldDB" id="A0A084AFP2"/>
<name>A0A084AFP2_STACB</name>
<dbReference type="CDD" id="cd14688">
    <property type="entry name" value="bZIP_YAP"/>
    <property type="match status" value="1"/>
</dbReference>
<feature type="domain" description="BZIP" evidence="5">
    <location>
        <begin position="74"/>
        <end position="116"/>
    </location>
</feature>
<keyword evidence="7" id="KW-1185">Reference proteome</keyword>
<feature type="binding site" evidence="2">
    <location>
        <begin position="876"/>
        <end position="879"/>
    </location>
    <ligand>
        <name>substrate</name>
    </ligand>
</feature>
<feature type="binding site" evidence="2">
    <location>
        <begin position="957"/>
        <end position="960"/>
    </location>
    <ligand>
        <name>substrate</name>
    </ligand>
</feature>
<dbReference type="CDD" id="cd04701">
    <property type="entry name" value="Asparaginase_2"/>
    <property type="match status" value="1"/>
</dbReference>
<feature type="active site" description="Nucleophile" evidence="1">
    <location>
        <position position="848"/>
    </location>
</feature>
<sequence length="1072" mass="117599">MPSMLLRQEENLRSGAHHATPTESYSEPQTGSISRESRKRQRPTDSTLPEDGEQAKKRARGRPRLNTTDETATDRRRTQIRLAQRAYRHRKDTAITTLEEKVKALERINEAMIKEFADFHAYATAQGLQTAAPSIARRLNGLSSALSQLREERSNSVDTDGCMPSPTMESRTVHGRSVDAGTPTTSHQSGSSPLGYRSVLDSSVSAQFVEGNAASSTFQMPPNYNPPYMYEVIAQPTQDNASFPFPMPLVQPVQEHAKDPDVVAPMLFSGLPPPLSYAFDESSFSRRLHRSAMETGLRLATMPNPPIDAYCAVFGFCLLYEAPENIVRRLMTALSRTREEGLNYWRAPFTNLGGSGMLRKDFGDETSFEQAPARRRWRLDTNMQSVKEIQRPQDMTGFSMGPFDARTESVRDKHIDREHNMLLPGFEGKFYDPKDAELYLNSRGVFIPPHADFVDVEINIEDFKDPPDPAIDHDTFGTPGPGEPREKTRVNDQVHNEPDSGGGHGVDHEYAGGPSLPSNGYIASPTAQTFPDSAALVTAEISDDGGPMMFYCPLFPGRSWPKKGPRLVKVTIDVEVLINEMVGKMVCLGRAPALRPKDINRALKIAAGLPVRNTIDDPIMEIQETRPSLPKFKPRLIIHGGAGNILRQNFPPDKYEAYRTALISIVSMTRDYMYSPAPFSGTAKSPTLSPARRPSSLDVATFAVRQLEDHPLFNSGRGAVFTRDGINELEASVMVSRGYKKRGVGVMGLRRVRNPIVLARKMLEHGEEDLAAAATRCPSPDVPSAQGHTQLYGTTAEALARQYGLDMVDPSYFFTQQRWDEHVRGLENEKSRRGLGTWDADEYFPQGTCGAVALDEDGVVCVATSTGGLTNKLTGRIGDTPVVGAGFWAEEWTEEGDPVGAGSLLSSLGQAPIILSGMLKGMLADCLPTPYVYSLIPAEHSSRRIRTTTRSIAVSGTGNGDSFLRTSAGRSVGAIARFQPQPGSRALSRIAGPGGELQRSAGDRWRKTGEGEGGMIGIECAVVRDAGGEIVRTRSEILQDFNCGGMFRAWIDDDGQAVMSIWSNGAPDEERQ</sequence>
<proteinExistence type="predicted"/>
<dbReference type="SUPFAM" id="SSF56235">
    <property type="entry name" value="N-terminal nucleophile aminohydrolases (Ntn hydrolases)"/>
    <property type="match status" value="1"/>
</dbReference>
<dbReference type="Gene3D" id="1.20.5.170">
    <property type="match status" value="1"/>
</dbReference>
<dbReference type="EMBL" id="KL648752">
    <property type="protein sequence ID" value="KEY64121.1"/>
    <property type="molecule type" value="Genomic_DNA"/>
</dbReference>
<dbReference type="InterPro" id="IPR000246">
    <property type="entry name" value="Peptidase_T2"/>
</dbReference>
<dbReference type="InterPro" id="IPR029055">
    <property type="entry name" value="Ntn_hydrolases_N"/>
</dbReference>
<dbReference type="Pfam" id="PF00170">
    <property type="entry name" value="bZIP_1"/>
    <property type="match status" value="1"/>
</dbReference>
<dbReference type="GO" id="GO:0016787">
    <property type="term" value="F:hydrolase activity"/>
    <property type="evidence" value="ECO:0007669"/>
    <property type="project" value="InterPro"/>
</dbReference>
<feature type="compositionally biased region" description="Basic and acidic residues" evidence="4">
    <location>
        <begin position="483"/>
        <end position="498"/>
    </location>
</feature>
<evidence type="ECO:0000313" key="7">
    <source>
        <dbReference type="Proteomes" id="UP000028045"/>
    </source>
</evidence>
<dbReference type="Pfam" id="PF01112">
    <property type="entry name" value="Asparaginase_2"/>
    <property type="match status" value="2"/>
</dbReference>
<evidence type="ECO:0000313" key="6">
    <source>
        <dbReference type="EMBL" id="KEY64121.1"/>
    </source>
</evidence>
<accession>A0A084AFP2</accession>
<gene>
    <name evidence="6" type="ORF">S7711_07466</name>
</gene>
<feature type="site" description="Cleavage; by autolysis" evidence="3">
    <location>
        <begin position="847"/>
        <end position="848"/>
    </location>
</feature>
<feature type="region of interest" description="Disordered" evidence="4">
    <location>
        <begin position="151"/>
        <end position="194"/>
    </location>
</feature>
<evidence type="ECO:0000256" key="4">
    <source>
        <dbReference type="SAM" id="MobiDB-lite"/>
    </source>
</evidence>
<evidence type="ECO:0000256" key="3">
    <source>
        <dbReference type="PIRSR" id="PIRSR600246-3"/>
    </source>
</evidence>
<feature type="region of interest" description="Disordered" evidence="4">
    <location>
        <begin position="1"/>
        <end position="78"/>
    </location>
</feature>
<dbReference type="InterPro" id="IPR046347">
    <property type="entry name" value="bZIP_sf"/>
</dbReference>
<dbReference type="SUPFAM" id="SSF57959">
    <property type="entry name" value="Leucine zipper domain"/>
    <property type="match status" value="1"/>
</dbReference>
<feature type="region of interest" description="Disordered" evidence="4">
    <location>
        <begin position="464"/>
        <end position="524"/>
    </location>
</feature>
<evidence type="ECO:0000259" key="5">
    <source>
        <dbReference type="Pfam" id="PF00170"/>
    </source>
</evidence>